<feature type="transmembrane region" description="Helical" evidence="6">
    <location>
        <begin position="420"/>
        <end position="440"/>
    </location>
</feature>
<evidence type="ECO:0000256" key="1">
    <source>
        <dbReference type="ARBA" id="ARBA00004141"/>
    </source>
</evidence>
<feature type="transmembrane region" description="Helical" evidence="6">
    <location>
        <begin position="52"/>
        <end position="71"/>
    </location>
</feature>
<dbReference type="EMBL" id="MCFE01000203">
    <property type="protein sequence ID" value="ORX94511.1"/>
    <property type="molecule type" value="Genomic_DNA"/>
</dbReference>
<proteinExistence type="predicted"/>
<dbReference type="STRING" id="1314790.A0A1Y1Y932"/>
<keyword evidence="5 6" id="KW-0472">Membrane</keyword>
<gene>
    <name evidence="7" type="ORF">K493DRAFT_261431</name>
</gene>
<comment type="subcellular location">
    <subcellularLocation>
        <location evidence="1">Membrane</location>
        <topology evidence="1">Multi-pass membrane protein</topology>
    </subcellularLocation>
</comment>
<evidence type="ECO:0000256" key="5">
    <source>
        <dbReference type="ARBA" id="ARBA00023136"/>
    </source>
</evidence>
<reference evidence="7 8" key="1">
    <citation type="submission" date="2016-07" db="EMBL/GenBank/DDBJ databases">
        <title>Pervasive Adenine N6-methylation of Active Genes in Fungi.</title>
        <authorList>
            <consortium name="DOE Joint Genome Institute"/>
            <person name="Mondo S.J."/>
            <person name="Dannebaum R.O."/>
            <person name="Kuo R.C."/>
            <person name="Labutti K."/>
            <person name="Haridas S."/>
            <person name="Kuo A."/>
            <person name="Salamov A."/>
            <person name="Ahrendt S.R."/>
            <person name="Lipzen A."/>
            <person name="Sullivan W."/>
            <person name="Andreopoulos W.B."/>
            <person name="Clum A."/>
            <person name="Lindquist E."/>
            <person name="Daum C."/>
            <person name="Ramamoorthy G.K."/>
            <person name="Gryganskyi A."/>
            <person name="Culley D."/>
            <person name="Magnuson J.K."/>
            <person name="James T.Y."/>
            <person name="O'Malley M.A."/>
            <person name="Stajich J.E."/>
            <person name="Spatafora J.W."/>
            <person name="Visel A."/>
            <person name="Grigoriev I.V."/>
        </authorList>
    </citation>
    <scope>NUCLEOTIDE SEQUENCE [LARGE SCALE GENOMIC DNA]</scope>
    <source>
        <strain evidence="7 8">CBS 931.73</strain>
    </source>
</reference>
<dbReference type="Gene3D" id="1.20.1250.20">
    <property type="entry name" value="MFS general substrate transporter like domains"/>
    <property type="match status" value="1"/>
</dbReference>
<feature type="transmembrane region" description="Helical" evidence="6">
    <location>
        <begin position="132"/>
        <end position="154"/>
    </location>
</feature>
<dbReference type="InterPro" id="IPR036259">
    <property type="entry name" value="MFS_trans_sf"/>
</dbReference>
<evidence type="ECO:0000256" key="3">
    <source>
        <dbReference type="ARBA" id="ARBA00022692"/>
    </source>
</evidence>
<keyword evidence="3 6" id="KW-0812">Transmembrane</keyword>
<dbReference type="OrthoDB" id="28755at2759"/>
<protein>
    <submittedName>
        <fullName evidence="7">MFS general substrate transporter</fullName>
    </submittedName>
</protein>
<feature type="transmembrane region" description="Helical" evidence="6">
    <location>
        <begin position="337"/>
        <end position="359"/>
    </location>
</feature>
<name>A0A1Y1Y932_9FUNG</name>
<evidence type="ECO:0000256" key="6">
    <source>
        <dbReference type="SAM" id="Phobius"/>
    </source>
</evidence>
<dbReference type="Proteomes" id="UP000193498">
    <property type="component" value="Unassembled WGS sequence"/>
</dbReference>
<dbReference type="FunCoup" id="A0A1Y1Y932">
    <property type="interactions" value="107"/>
</dbReference>
<dbReference type="PANTHER" id="PTHR19432:SF35">
    <property type="entry name" value="SOLUTE CARRIER FAMILY 45 MEMBER 3 ISOFORM X1"/>
    <property type="match status" value="1"/>
</dbReference>
<dbReference type="InterPro" id="IPR011701">
    <property type="entry name" value="MFS"/>
</dbReference>
<dbReference type="AlphaFoldDB" id="A0A1Y1Y932"/>
<feature type="transmembrane region" description="Helical" evidence="6">
    <location>
        <begin position="309"/>
        <end position="331"/>
    </location>
</feature>
<keyword evidence="2" id="KW-0813">Transport</keyword>
<evidence type="ECO:0000313" key="7">
    <source>
        <dbReference type="EMBL" id="ORX94511.1"/>
    </source>
</evidence>
<dbReference type="GO" id="GO:0008506">
    <property type="term" value="F:sucrose:proton symporter activity"/>
    <property type="evidence" value="ECO:0007669"/>
    <property type="project" value="TreeGrafter"/>
</dbReference>
<sequence length="490" mass="53829">MSYGTPYLLSLGISKSVMSLVWLAGPLSGLIMQPIVGVYSDRCTSSIGRRRPFMIGGSIAVFFSFIIIGWSREIINFFFGVSEGRLVVTLAVLAFYLLDFAINSVQASCRALIVDVLPPSKQESGNAWAGRMIGFGNVFGYFMGSIDLVSLFPFLGNTQLKVLCMVASLTLFFTIGVTSLCVKERKIDRSDLGEAVSNSPFQTLFQIIKSLRTLPEPIQQICNTQFYAWIGWFPFLFYSTTWVSELFVSDPFQKTKDIVGASTRAGSFALFLFAVVSLTTSIVLPLIIESYDSSVYPPKSNNWNPLGLDLLKCYTFSHVIFSMSMIFTLAVSAVEEATVIIAICGFSWAVTLWAPFSLIGEYLARSQRGLVNPSGSTDTDTEYHQLRETGDARDADVEDDRQPETNTGDSAGLILGIHNMYIVFPQFVITFISSIIFYLFESHSSQPIGDTPGMEPNHSASAIGWILRIGGISALAAAIFSLKIQQPSQA</sequence>
<feature type="transmembrane region" description="Helical" evidence="6">
    <location>
        <begin position="268"/>
        <end position="288"/>
    </location>
</feature>
<evidence type="ECO:0000256" key="2">
    <source>
        <dbReference type="ARBA" id="ARBA00022448"/>
    </source>
</evidence>
<dbReference type="SUPFAM" id="SSF103473">
    <property type="entry name" value="MFS general substrate transporter"/>
    <property type="match status" value="1"/>
</dbReference>
<evidence type="ECO:0000313" key="8">
    <source>
        <dbReference type="Proteomes" id="UP000193498"/>
    </source>
</evidence>
<organism evidence="7 8">
    <name type="scientific">Basidiobolus meristosporus CBS 931.73</name>
    <dbReference type="NCBI Taxonomy" id="1314790"/>
    <lineage>
        <taxon>Eukaryota</taxon>
        <taxon>Fungi</taxon>
        <taxon>Fungi incertae sedis</taxon>
        <taxon>Zoopagomycota</taxon>
        <taxon>Entomophthoromycotina</taxon>
        <taxon>Basidiobolomycetes</taxon>
        <taxon>Basidiobolales</taxon>
        <taxon>Basidiobolaceae</taxon>
        <taxon>Basidiobolus</taxon>
    </lineage>
</organism>
<dbReference type="InParanoid" id="A0A1Y1Y932"/>
<feature type="transmembrane region" description="Helical" evidence="6">
    <location>
        <begin position="460"/>
        <end position="482"/>
    </location>
</feature>
<feature type="transmembrane region" description="Helical" evidence="6">
    <location>
        <begin position="160"/>
        <end position="182"/>
    </location>
</feature>
<feature type="transmembrane region" description="Helical" evidence="6">
    <location>
        <begin position="77"/>
        <end position="98"/>
    </location>
</feature>
<evidence type="ECO:0000256" key="4">
    <source>
        <dbReference type="ARBA" id="ARBA00022989"/>
    </source>
</evidence>
<keyword evidence="8" id="KW-1185">Reference proteome</keyword>
<feature type="transmembrane region" description="Helical" evidence="6">
    <location>
        <begin position="226"/>
        <end position="248"/>
    </location>
</feature>
<keyword evidence="4 6" id="KW-1133">Transmembrane helix</keyword>
<dbReference type="Pfam" id="PF07690">
    <property type="entry name" value="MFS_1"/>
    <property type="match status" value="1"/>
</dbReference>
<accession>A0A1Y1Y932</accession>
<dbReference type="PANTHER" id="PTHR19432">
    <property type="entry name" value="SUGAR TRANSPORTER"/>
    <property type="match status" value="1"/>
</dbReference>
<comment type="caution">
    <text evidence="7">The sequence shown here is derived from an EMBL/GenBank/DDBJ whole genome shotgun (WGS) entry which is preliminary data.</text>
</comment>
<dbReference type="GO" id="GO:0005886">
    <property type="term" value="C:plasma membrane"/>
    <property type="evidence" value="ECO:0007669"/>
    <property type="project" value="TreeGrafter"/>
</dbReference>
<feature type="transmembrane region" description="Helical" evidence="6">
    <location>
        <begin position="20"/>
        <end position="40"/>
    </location>
</feature>